<dbReference type="GO" id="GO:0003723">
    <property type="term" value="F:RNA binding"/>
    <property type="evidence" value="ECO:0007669"/>
    <property type="project" value="TreeGrafter"/>
</dbReference>
<reference evidence="5 6" key="1">
    <citation type="journal article" date="2020" name="Phytopathology">
        <title>Genome Sequence Resources of Colletotrichum truncatum, C. plurivorum, C. musicola, and C. sojae: Four Species Pathogenic to Soybean (Glycine max).</title>
        <authorList>
            <person name="Rogerio F."/>
            <person name="Boufleur T.R."/>
            <person name="Ciampi-Guillardi M."/>
            <person name="Sukno S.A."/>
            <person name="Thon M.R."/>
            <person name="Massola Junior N.S."/>
            <person name="Baroncelli R."/>
        </authorList>
    </citation>
    <scope>NUCLEOTIDE SEQUENCE [LARGE SCALE GENOMIC DNA]</scope>
    <source>
        <strain evidence="5 6">LFN0009</strain>
    </source>
</reference>
<comment type="similarity">
    <text evidence="2">Belongs to the eukaryotic/archaeal RNase P protein component 3 family.</text>
</comment>
<dbReference type="GO" id="GO:0005655">
    <property type="term" value="C:nucleolar ribonuclease P complex"/>
    <property type="evidence" value="ECO:0007669"/>
    <property type="project" value="TreeGrafter"/>
</dbReference>
<feature type="region of interest" description="Disordered" evidence="4">
    <location>
        <begin position="25"/>
        <end position="71"/>
    </location>
</feature>
<feature type="compositionally biased region" description="Basic and acidic residues" evidence="4">
    <location>
        <begin position="36"/>
        <end position="56"/>
    </location>
</feature>
<sequence length="414" mass="44570">MQPQTHPPPLNGTLRYSALHCVIHQPRNHPGPISDQLKKFRDKNSRDKNSSVRQHDSGTAQLRGPRNSTPALVRLPTGRVFRLIIILRSPGPPEMLYDLNIPWTPSTSPAELQSTISFASSLGYSVLALNHTINFPLPSQIINPLPKLPAPSAPTAKQQQAATTKQPTILHRVTAILSDPGQNYRLPALAAAYDILAIRPTTEKAFQAACLSIAEPSLISLDLAQHFGFHFRPKPLMAAVARGVRIEVCYSQVLAAADPRARACFISNLGAIVRSTKGRGIVISSEAKQALSLRAPADVVNMLAVWGLGTERGTEALGVNPRGVVVNEGIKRSGFRGVVNVLEVGKREGDDAKKKQQQQGGGKKGAAAGDKSGKKQGEKRKTPDESGDGAQPAISKRQAKKLRMAQKEKEKGSS</sequence>
<name>A0A8H6JMJ4_9PEZI</name>
<feature type="compositionally biased region" description="Basic and acidic residues" evidence="4">
    <location>
        <begin position="371"/>
        <end position="384"/>
    </location>
</feature>
<dbReference type="EMBL" id="WIGN01000031">
    <property type="protein sequence ID" value="KAF6815954.1"/>
    <property type="molecule type" value="Genomic_DNA"/>
</dbReference>
<evidence type="ECO:0000256" key="3">
    <source>
        <dbReference type="ARBA" id="ARBA00022694"/>
    </source>
</evidence>
<feature type="compositionally biased region" description="Basic and acidic residues" evidence="4">
    <location>
        <begin position="405"/>
        <end position="414"/>
    </location>
</feature>
<protein>
    <submittedName>
        <fullName evidence="5">RNase P subunit p30</fullName>
    </submittedName>
</protein>
<evidence type="ECO:0000313" key="6">
    <source>
        <dbReference type="Proteomes" id="UP000652219"/>
    </source>
</evidence>
<keyword evidence="3" id="KW-0819">tRNA processing</keyword>
<organism evidence="5 6">
    <name type="scientific">Colletotrichum sojae</name>
    <dbReference type="NCBI Taxonomy" id="2175907"/>
    <lineage>
        <taxon>Eukaryota</taxon>
        <taxon>Fungi</taxon>
        <taxon>Dikarya</taxon>
        <taxon>Ascomycota</taxon>
        <taxon>Pezizomycotina</taxon>
        <taxon>Sordariomycetes</taxon>
        <taxon>Hypocreomycetidae</taxon>
        <taxon>Glomerellales</taxon>
        <taxon>Glomerellaceae</taxon>
        <taxon>Colletotrichum</taxon>
        <taxon>Colletotrichum orchidearum species complex</taxon>
    </lineage>
</organism>
<dbReference type="PANTHER" id="PTHR13031:SF0">
    <property type="entry name" value="RIBONUCLEASE P PROTEIN SUBUNIT P30"/>
    <property type="match status" value="1"/>
</dbReference>
<comment type="subcellular location">
    <subcellularLocation>
        <location evidence="1">Nucleus</location>
    </subcellularLocation>
</comment>
<evidence type="ECO:0000256" key="2">
    <source>
        <dbReference type="ARBA" id="ARBA00007331"/>
    </source>
</evidence>
<dbReference type="SUPFAM" id="SSF89550">
    <property type="entry name" value="PHP domain-like"/>
    <property type="match status" value="1"/>
</dbReference>
<gene>
    <name evidence="5" type="ORF">CSOJ01_03223</name>
</gene>
<comment type="caution">
    <text evidence="5">The sequence shown here is derived from an EMBL/GenBank/DDBJ whole genome shotgun (WGS) entry which is preliminary data.</text>
</comment>
<dbReference type="GO" id="GO:0008033">
    <property type="term" value="P:tRNA processing"/>
    <property type="evidence" value="ECO:0007669"/>
    <property type="project" value="UniProtKB-KW"/>
</dbReference>
<evidence type="ECO:0000256" key="4">
    <source>
        <dbReference type="SAM" id="MobiDB-lite"/>
    </source>
</evidence>
<proteinExistence type="inferred from homology"/>
<dbReference type="Proteomes" id="UP000652219">
    <property type="component" value="Unassembled WGS sequence"/>
</dbReference>
<dbReference type="InterPro" id="IPR016195">
    <property type="entry name" value="Pol/histidinol_Pase-like"/>
</dbReference>
<evidence type="ECO:0000256" key="1">
    <source>
        <dbReference type="ARBA" id="ARBA00004123"/>
    </source>
</evidence>
<feature type="region of interest" description="Disordered" evidence="4">
    <location>
        <begin position="348"/>
        <end position="414"/>
    </location>
</feature>
<dbReference type="AlphaFoldDB" id="A0A8H6JMJ4"/>
<dbReference type="PANTHER" id="PTHR13031">
    <property type="entry name" value="RIBONUCLEASE P SUBUNIT P30"/>
    <property type="match status" value="1"/>
</dbReference>
<keyword evidence="6" id="KW-1185">Reference proteome</keyword>
<dbReference type="InterPro" id="IPR002738">
    <property type="entry name" value="RNase_P_p30"/>
</dbReference>
<dbReference type="Pfam" id="PF01876">
    <property type="entry name" value="RNase_P_p30"/>
    <property type="match status" value="1"/>
</dbReference>
<evidence type="ECO:0000313" key="5">
    <source>
        <dbReference type="EMBL" id="KAF6815954.1"/>
    </source>
</evidence>
<accession>A0A8H6JMJ4</accession>
<dbReference type="Gene3D" id="3.20.20.140">
    <property type="entry name" value="Metal-dependent hydrolases"/>
    <property type="match status" value="1"/>
</dbReference>